<comment type="subcellular location">
    <subcellularLocation>
        <location evidence="1">Nucleus</location>
    </subcellularLocation>
</comment>
<dbReference type="AlphaFoldDB" id="A0A4Z0Y066"/>
<dbReference type="STRING" id="37992.A0A4Z0Y066"/>
<dbReference type="OrthoDB" id="4367324at2759"/>
<dbReference type="Proteomes" id="UP000297716">
    <property type="component" value="Unassembled WGS sequence"/>
</dbReference>
<feature type="compositionally biased region" description="Polar residues" evidence="3">
    <location>
        <begin position="125"/>
        <end position="142"/>
    </location>
</feature>
<name>A0A4Z0Y066_9PEZI</name>
<feature type="compositionally biased region" description="Basic and acidic residues" evidence="3">
    <location>
        <begin position="143"/>
        <end position="152"/>
    </location>
</feature>
<dbReference type="EMBL" id="SKBN01000473">
    <property type="protein sequence ID" value="TGJ77134.1"/>
    <property type="molecule type" value="Genomic_DNA"/>
</dbReference>
<organism evidence="4 5">
    <name type="scientific">Xylaria hypoxylon</name>
    <dbReference type="NCBI Taxonomy" id="37992"/>
    <lineage>
        <taxon>Eukaryota</taxon>
        <taxon>Fungi</taxon>
        <taxon>Dikarya</taxon>
        <taxon>Ascomycota</taxon>
        <taxon>Pezizomycotina</taxon>
        <taxon>Sordariomycetes</taxon>
        <taxon>Xylariomycetidae</taxon>
        <taxon>Xylariales</taxon>
        <taxon>Xylariaceae</taxon>
        <taxon>Xylaria</taxon>
    </lineage>
</organism>
<gene>
    <name evidence="4" type="ORF">E0Z10_g10745</name>
</gene>
<keyword evidence="5" id="KW-1185">Reference proteome</keyword>
<protein>
    <submittedName>
        <fullName evidence="4">Uncharacterized protein</fullName>
    </submittedName>
</protein>
<evidence type="ECO:0000256" key="3">
    <source>
        <dbReference type="SAM" id="MobiDB-lite"/>
    </source>
</evidence>
<dbReference type="GO" id="GO:0006355">
    <property type="term" value="P:regulation of DNA-templated transcription"/>
    <property type="evidence" value="ECO:0007669"/>
    <property type="project" value="InterPro"/>
</dbReference>
<keyword evidence="2" id="KW-0539">Nucleus</keyword>
<dbReference type="GO" id="GO:0005634">
    <property type="term" value="C:nucleus"/>
    <property type="evidence" value="ECO:0007669"/>
    <property type="project" value="UniProtKB-SubCell"/>
</dbReference>
<proteinExistence type="predicted"/>
<evidence type="ECO:0000256" key="1">
    <source>
        <dbReference type="ARBA" id="ARBA00004123"/>
    </source>
</evidence>
<dbReference type="InterPro" id="IPR000637">
    <property type="entry name" value="HMGI/Y_DNA-bd_CS"/>
</dbReference>
<comment type="caution">
    <text evidence="4">The sequence shown here is derived from an EMBL/GenBank/DDBJ whole genome shotgun (WGS) entry which is preliminary data.</text>
</comment>
<reference evidence="4 5" key="1">
    <citation type="submission" date="2019-03" db="EMBL/GenBank/DDBJ databases">
        <title>Draft genome sequence of Xylaria hypoxylon DSM 108379, a ubiquitous saprotrophic-parasitic fungi on hardwood.</title>
        <authorList>
            <person name="Buettner E."/>
            <person name="Leonhardt S."/>
            <person name="Gebauer A.M."/>
            <person name="Liers C."/>
            <person name="Hofrichter M."/>
            <person name="Kellner H."/>
        </authorList>
    </citation>
    <scope>NUCLEOTIDE SEQUENCE [LARGE SCALE GENOMIC DNA]</scope>
    <source>
        <strain evidence="4 5">DSM 108379</strain>
    </source>
</reference>
<evidence type="ECO:0000313" key="5">
    <source>
        <dbReference type="Proteomes" id="UP000297716"/>
    </source>
</evidence>
<feature type="region of interest" description="Disordered" evidence="3">
    <location>
        <begin position="125"/>
        <end position="152"/>
    </location>
</feature>
<feature type="compositionally biased region" description="Basic residues" evidence="3">
    <location>
        <begin position="274"/>
        <end position="285"/>
    </location>
</feature>
<evidence type="ECO:0000313" key="4">
    <source>
        <dbReference type="EMBL" id="TGJ77134.1"/>
    </source>
</evidence>
<evidence type="ECO:0000256" key="2">
    <source>
        <dbReference type="ARBA" id="ARBA00023242"/>
    </source>
</evidence>
<sequence>MPERVCTAESILDYLTVKNPKVRSNEQVNARQSDRMWWSFPTHVEPWYEFNFETVEQIFDGNLMRECRDARNTFNFFEPALVPGAQDLDSGEPAATAILTLWTNTVVNKVFLVVKDTLHPVQWAPQSSSARTGPGETQSTSKQAEKGTRAEPHILAGNNHELAWEYGPLKEEALRTDGEGPNHAASQVTQASQAKQDPQKPLAVEIPSTGSFASVAQSHFEPQDIPTQSGHEDLSYLQRSFATESETSEGPSMGRRIGKRALDLDADEAESSAKRRGRGRPRKET</sequence>
<feature type="region of interest" description="Disordered" evidence="3">
    <location>
        <begin position="174"/>
        <end position="201"/>
    </location>
</feature>
<feature type="compositionally biased region" description="Polar residues" evidence="3">
    <location>
        <begin position="184"/>
        <end position="196"/>
    </location>
</feature>
<accession>A0A4Z0Y066</accession>
<feature type="compositionally biased region" description="Polar residues" evidence="3">
    <location>
        <begin position="237"/>
        <end position="250"/>
    </location>
</feature>
<feature type="region of interest" description="Disordered" evidence="3">
    <location>
        <begin position="222"/>
        <end position="285"/>
    </location>
</feature>
<dbReference type="PROSITE" id="PS00354">
    <property type="entry name" value="HMGI_Y"/>
    <property type="match status" value="1"/>
</dbReference>